<sequence>MTADTPSLTTDEVTDSLRVEDLAEASGLSIDTIRFYQKRHLIPAPKRRGRVAWYSSEHITRINRIRELQESGLSLALIRRLLDGELNPADAPLAVAVAFEVGGELITRAELAQRTGVPDEILVTIANQGLLRPQIKDGVEYFSAHDVSVITAGVRLLDAGLPFSALLSLAQRQHEMTRAVAIDAVEMFDQYVRSPLQEKDLSDDERAQALVAAFELLLPTVTALVAQHFRDVLLEVAQDHLEAVGESAELSSLYDSNSDRGV</sequence>
<evidence type="ECO:0000259" key="2">
    <source>
        <dbReference type="PROSITE" id="PS50937"/>
    </source>
</evidence>
<dbReference type="EMBL" id="CAFBOF010000005">
    <property type="protein sequence ID" value="CAB4971483.1"/>
    <property type="molecule type" value="Genomic_DNA"/>
</dbReference>
<dbReference type="Gene3D" id="1.10.1660.10">
    <property type="match status" value="1"/>
</dbReference>
<gene>
    <name evidence="3" type="ORF">UFOPK2683_00958</name>
    <name evidence="4" type="ORF">UFOPK3605_00563</name>
    <name evidence="5" type="ORF">UFOPK3897_00469</name>
    <name evidence="6" type="ORF">UFOPK4121_00497</name>
</gene>
<evidence type="ECO:0000313" key="3">
    <source>
        <dbReference type="EMBL" id="CAB4725594.1"/>
    </source>
</evidence>
<dbReference type="PANTHER" id="PTHR30204:SF93">
    <property type="entry name" value="HTH MERR-TYPE DOMAIN-CONTAINING PROTEIN"/>
    <property type="match status" value="1"/>
</dbReference>
<dbReference type="SUPFAM" id="SSF46955">
    <property type="entry name" value="Putative DNA-binding domain"/>
    <property type="match status" value="1"/>
</dbReference>
<dbReference type="PANTHER" id="PTHR30204">
    <property type="entry name" value="REDOX-CYCLING DRUG-SENSING TRANSCRIPTIONAL ACTIVATOR SOXR"/>
    <property type="match status" value="1"/>
</dbReference>
<dbReference type="EMBL" id="CAFBPQ010000009">
    <property type="protein sequence ID" value="CAB5018424.1"/>
    <property type="molecule type" value="Genomic_DNA"/>
</dbReference>
<feature type="domain" description="HTH merR-type" evidence="2">
    <location>
        <begin position="16"/>
        <end position="84"/>
    </location>
</feature>
<proteinExistence type="predicted"/>
<dbReference type="GO" id="GO:0003700">
    <property type="term" value="F:DNA-binding transcription factor activity"/>
    <property type="evidence" value="ECO:0007669"/>
    <property type="project" value="InterPro"/>
</dbReference>
<evidence type="ECO:0000313" key="5">
    <source>
        <dbReference type="EMBL" id="CAB4971483.1"/>
    </source>
</evidence>
<dbReference type="GO" id="GO:0003677">
    <property type="term" value="F:DNA binding"/>
    <property type="evidence" value="ECO:0007669"/>
    <property type="project" value="UniProtKB-KW"/>
</dbReference>
<dbReference type="SMART" id="SM00422">
    <property type="entry name" value="HTH_MERR"/>
    <property type="match status" value="1"/>
</dbReference>
<name>A0A6J6RSR0_9ZZZZ</name>
<keyword evidence="1" id="KW-0238">DNA-binding</keyword>
<protein>
    <submittedName>
        <fullName evidence="3">Unannotated protein</fullName>
    </submittedName>
</protein>
<dbReference type="EMBL" id="CAEZYK010000050">
    <property type="protein sequence ID" value="CAB4725594.1"/>
    <property type="molecule type" value="Genomic_DNA"/>
</dbReference>
<dbReference type="InterPro" id="IPR000551">
    <property type="entry name" value="MerR-type_HTH_dom"/>
</dbReference>
<dbReference type="PROSITE" id="PS50937">
    <property type="entry name" value="HTH_MERR_2"/>
    <property type="match status" value="1"/>
</dbReference>
<dbReference type="InterPro" id="IPR009061">
    <property type="entry name" value="DNA-bd_dom_put_sf"/>
</dbReference>
<dbReference type="Pfam" id="PF13411">
    <property type="entry name" value="MerR_1"/>
    <property type="match status" value="2"/>
</dbReference>
<reference evidence="3" key="1">
    <citation type="submission" date="2020-05" db="EMBL/GenBank/DDBJ databases">
        <authorList>
            <person name="Chiriac C."/>
            <person name="Salcher M."/>
            <person name="Ghai R."/>
            <person name="Kavagutti S V."/>
        </authorList>
    </citation>
    <scope>NUCLEOTIDE SEQUENCE</scope>
</reference>
<evidence type="ECO:0000313" key="6">
    <source>
        <dbReference type="EMBL" id="CAB5018424.1"/>
    </source>
</evidence>
<organism evidence="3">
    <name type="scientific">freshwater metagenome</name>
    <dbReference type="NCBI Taxonomy" id="449393"/>
    <lineage>
        <taxon>unclassified sequences</taxon>
        <taxon>metagenomes</taxon>
        <taxon>ecological metagenomes</taxon>
    </lineage>
</organism>
<dbReference type="InterPro" id="IPR047057">
    <property type="entry name" value="MerR_fam"/>
</dbReference>
<evidence type="ECO:0000313" key="4">
    <source>
        <dbReference type="EMBL" id="CAB4902545.1"/>
    </source>
</evidence>
<dbReference type="PRINTS" id="PR00040">
    <property type="entry name" value="HTHMERR"/>
</dbReference>
<evidence type="ECO:0000256" key="1">
    <source>
        <dbReference type="ARBA" id="ARBA00023125"/>
    </source>
</evidence>
<dbReference type="AlphaFoldDB" id="A0A6J6RSR0"/>
<accession>A0A6J6RSR0</accession>
<dbReference type="EMBL" id="CAFBMM010000018">
    <property type="protein sequence ID" value="CAB4902545.1"/>
    <property type="molecule type" value="Genomic_DNA"/>
</dbReference>